<gene>
    <name evidence="4" type="ORF">D7V88_23150</name>
</gene>
<keyword evidence="5" id="KW-1185">Reference proteome</keyword>
<dbReference type="GO" id="GO:0000030">
    <property type="term" value="F:mannosyltransferase activity"/>
    <property type="evidence" value="ECO:0007669"/>
    <property type="project" value="TreeGrafter"/>
</dbReference>
<dbReference type="PROSITE" id="PS50005">
    <property type="entry name" value="TPR"/>
    <property type="match status" value="1"/>
</dbReference>
<proteinExistence type="predicted"/>
<dbReference type="AlphaFoldDB" id="A0A3A8J006"/>
<dbReference type="Pfam" id="PF00515">
    <property type="entry name" value="TPR_1"/>
    <property type="match status" value="1"/>
</dbReference>
<dbReference type="SUPFAM" id="SSF48452">
    <property type="entry name" value="TPR-like"/>
    <property type="match status" value="1"/>
</dbReference>
<feature type="chain" id="PRO_5017273356" evidence="3">
    <location>
        <begin position="31"/>
        <end position="335"/>
    </location>
</feature>
<evidence type="ECO:0000256" key="1">
    <source>
        <dbReference type="PROSITE-ProRule" id="PRU00339"/>
    </source>
</evidence>
<dbReference type="InterPro" id="IPR052384">
    <property type="entry name" value="TMTC_O-mannosyltransferase"/>
</dbReference>
<comment type="caution">
    <text evidence="4">The sequence shown here is derived from an EMBL/GenBank/DDBJ whole genome shotgun (WGS) entry which is preliminary data.</text>
</comment>
<dbReference type="Proteomes" id="UP000268094">
    <property type="component" value="Unassembled WGS sequence"/>
</dbReference>
<evidence type="ECO:0000313" key="5">
    <source>
        <dbReference type="Proteomes" id="UP000268094"/>
    </source>
</evidence>
<dbReference type="OrthoDB" id="5511767at2"/>
<dbReference type="EMBL" id="RAVZ01000169">
    <property type="protein sequence ID" value="RKG83891.1"/>
    <property type="molecule type" value="Genomic_DNA"/>
</dbReference>
<dbReference type="PANTHER" id="PTHR44216:SF3">
    <property type="entry name" value="PROTEIN O-MANNOSYL-TRANSFERASE TMTC2"/>
    <property type="match status" value="1"/>
</dbReference>
<feature type="compositionally biased region" description="Gly residues" evidence="2">
    <location>
        <begin position="195"/>
        <end position="259"/>
    </location>
</feature>
<dbReference type="InterPro" id="IPR011990">
    <property type="entry name" value="TPR-like_helical_dom_sf"/>
</dbReference>
<keyword evidence="1" id="KW-0802">TPR repeat</keyword>
<sequence length="335" mass="34382">MKARSMRRRATRLVATGLVGLLALPGPAWAVGPLEKDHPLVQRGREAYAAGRYEDALRDFDAAKKERPGDPIVEFNRADALAKLGRSAEAREAFKQVAEASRQPDLTQKSWYNLGNLAATAGDRKEALKSYRRALTLDPTDPLARHNYEVVLRDLPPQQQNQPDGGADGGLDGGDDGGRPDGGEDGGRKEDGGSPVDGGADGGTDGGSDGGADGGSPDGGGDGGADGGGGDGGPGDGGGADGGPSDGGGDGGADGGADGGGDDGEGDPKDGGTDGGSESEDESEADRRDGGSPAADVDRQEAERLLDAMKQNEKNLQLWRFQQKKKPRKPNEKDW</sequence>
<dbReference type="Pfam" id="PF13432">
    <property type="entry name" value="TPR_16"/>
    <property type="match status" value="1"/>
</dbReference>
<accession>A0A3A8J006</accession>
<evidence type="ECO:0000313" key="4">
    <source>
        <dbReference type="EMBL" id="RKG83891.1"/>
    </source>
</evidence>
<feature type="region of interest" description="Disordered" evidence="2">
    <location>
        <begin position="316"/>
        <end position="335"/>
    </location>
</feature>
<feature type="signal peptide" evidence="3">
    <location>
        <begin position="1"/>
        <end position="30"/>
    </location>
</feature>
<feature type="region of interest" description="Disordered" evidence="2">
    <location>
        <begin position="156"/>
        <end position="302"/>
    </location>
</feature>
<feature type="repeat" description="TPR" evidence="1">
    <location>
        <begin position="108"/>
        <end position="141"/>
    </location>
</feature>
<dbReference type="RefSeq" id="WP_120542824.1">
    <property type="nucleotide sequence ID" value="NZ_RAVZ01000169.1"/>
</dbReference>
<dbReference type="GO" id="GO:0035269">
    <property type="term" value="P:protein O-linked glycosylation via mannose"/>
    <property type="evidence" value="ECO:0007669"/>
    <property type="project" value="TreeGrafter"/>
</dbReference>
<evidence type="ECO:0000256" key="3">
    <source>
        <dbReference type="SAM" id="SignalP"/>
    </source>
</evidence>
<organism evidence="4 5">
    <name type="scientific">Corallococcus terminator</name>
    <dbReference type="NCBI Taxonomy" id="2316733"/>
    <lineage>
        <taxon>Bacteria</taxon>
        <taxon>Pseudomonadati</taxon>
        <taxon>Myxococcota</taxon>
        <taxon>Myxococcia</taxon>
        <taxon>Myxococcales</taxon>
        <taxon>Cystobacterineae</taxon>
        <taxon>Myxococcaceae</taxon>
        <taxon>Corallococcus</taxon>
    </lineage>
</organism>
<dbReference type="Gene3D" id="1.25.40.10">
    <property type="entry name" value="Tetratricopeptide repeat domain"/>
    <property type="match status" value="1"/>
</dbReference>
<protein>
    <submittedName>
        <fullName evidence="4">Tetratricopeptide repeat protein</fullName>
    </submittedName>
</protein>
<dbReference type="PANTHER" id="PTHR44216">
    <property type="entry name" value="PROTEIN O-MANNOSYL-TRANSFERASE TMTC2"/>
    <property type="match status" value="1"/>
</dbReference>
<feature type="compositionally biased region" description="Basic and acidic residues" evidence="2">
    <location>
        <begin position="285"/>
        <end position="302"/>
    </location>
</feature>
<dbReference type="SMART" id="SM00028">
    <property type="entry name" value="TPR"/>
    <property type="match status" value="3"/>
</dbReference>
<keyword evidence="3" id="KW-0732">Signal</keyword>
<feature type="compositionally biased region" description="Basic and acidic residues" evidence="2">
    <location>
        <begin position="176"/>
        <end position="192"/>
    </location>
</feature>
<name>A0A3A8J006_9BACT</name>
<reference evidence="5" key="1">
    <citation type="submission" date="2018-09" db="EMBL/GenBank/DDBJ databases">
        <authorList>
            <person name="Livingstone P.G."/>
            <person name="Whitworth D.E."/>
        </authorList>
    </citation>
    <scope>NUCLEOTIDE SEQUENCE [LARGE SCALE GENOMIC DNA]</scope>
    <source>
        <strain evidence="5">CA054A</strain>
    </source>
</reference>
<dbReference type="InterPro" id="IPR019734">
    <property type="entry name" value="TPR_rpt"/>
</dbReference>
<evidence type="ECO:0000256" key="2">
    <source>
        <dbReference type="SAM" id="MobiDB-lite"/>
    </source>
</evidence>
<dbReference type="PROSITE" id="PS50293">
    <property type="entry name" value="TPR_REGION"/>
    <property type="match status" value="1"/>
</dbReference>